<dbReference type="Gene3D" id="3.40.80.10">
    <property type="entry name" value="Peptidoglycan recognition protein-like"/>
    <property type="match status" value="1"/>
</dbReference>
<dbReference type="Pfam" id="PF01510">
    <property type="entry name" value="Amidase_2"/>
    <property type="match status" value="1"/>
</dbReference>
<evidence type="ECO:0000313" key="10">
    <source>
        <dbReference type="Proteomes" id="UP000434036"/>
    </source>
</evidence>
<evidence type="ECO:0000256" key="7">
    <source>
        <dbReference type="ARBA" id="ARBA00023316"/>
    </source>
</evidence>
<organism evidence="9 10">
    <name type="scientific">Copranaerobaculum intestinale</name>
    <dbReference type="NCBI Taxonomy" id="2692629"/>
    <lineage>
        <taxon>Bacteria</taxon>
        <taxon>Bacillati</taxon>
        <taxon>Bacillota</taxon>
        <taxon>Erysipelotrichia</taxon>
        <taxon>Erysipelotrichales</taxon>
        <taxon>Erysipelotrichaceae</taxon>
        <taxon>Copranaerobaculum</taxon>
    </lineage>
</organism>
<dbReference type="InterPro" id="IPR036505">
    <property type="entry name" value="Amidase/PGRP_sf"/>
</dbReference>
<dbReference type="RefSeq" id="WP_160624553.1">
    <property type="nucleotide sequence ID" value="NZ_WUUQ01000001.1"/>
</dbReference>
<dbReference type="SUPFAM" id="SSF55846">
    <property type="entry name" value="N-acetylmuramoyl-L-alanine amidase-like"/>
    <property type="match status" value="1"/>
</dbReference>
<dbReference type="GO" id="GO:0030420">
    <property type="term" value="P:establishment of competence for transformation"/>
    <property type="evidence" value="ECO:0007669"/>
    <property type="project" value="UniProtKB-KW"/>
</dbReference>
<dbReference type="AlphaFoldDB" id="A0A6N8U4Y3"/>
<dbReference type="GO" id="GO:0009254">
    <property type="term" value="P:peptidoglycan turnover"/>
    <property type="evidence" value="ECO:0007669"/>
    <property type="project" value="TreeGrafter"/>
</dbReference>
<evidence type="ECO:0000313" key="9">
    <source>
        <dbReference type="EMBL" id="MXQ73132.1"/>
    </source>
</evidence>
<keyword evidence="5" id="KW-0749">Sporulation</keyword>
<dbReference type="CDD" id="cd06583">
    <property type="entry name" value="PGRP"/>
    <property type="match status" value="1"/>
</dbReference>
<evidence type="ECO:0000256" key="3">
    <source>
        <dbReference type="ARBA" id="ARBA00011901"/>
    </source>
</evidence>
<dbReference type="EMBL" id="WUUQ01000001">
    <property type="protein sequence ID" value="MXQ73132.1"/>
    <property type="molecule type" value="Genomic_DNA"/>
</dbReference>
<evidence type="ECO:0000256" key="5">
    <source>
        <dbReference type="ARBA" id="ARBA00022969"/>
    </source>
</evidence>
<sequence>MAEIKRMYAPILPYGARSGQIRLGMRGVTIHQTGNPSKGAGAVNHAAYLQNSGKNIQASWHYCVDDHVITQSIPENEIAWHAGDGYGDGNYKTIAIEICINSDGNMRKACDNAAELAADILKRYGLGTEHLFQHHDWSGKNCPAQLRSGIPYDWKTFQDKVDGYLKRIPQPPPIGKIRKINQNHIFKLGDLIIFPNVYRVDEVTANGQQGFVNGAIASYELCYGKPVFEQNWIDAGPCDEVNAHGVKSGDQIFVPGERFRIRGDFKVLDVYRETADMPNGAIKIHIGQKDVILDAGPAYFVYFD</sequence>
<dbReference type="GO" id="GO:0071555">
    <property type="term" value="P:cell wall organization"/>
    <property type="evidence" value="ECO:0007669"/>
    <property type="project" value="UniProtKB-KW"/>
</dbReference>
<keyword evidence="6" id="KW-0178">Competence</keyword>
<evidence type="ECO:0000256" key="1">
    <source>
        <dbReference type="ARBA" id="ARBA00001561"/>
    </source>
</evidence>
<dbReference type="PANTHER" id="PTHR30417">
    <property type="entry name" value="N-ACETYLMURAMOYL-L-ALANINE AMIDASE AMID"/>
    <property type="match status" value="1"/>
</dbReference>
<evidence type="ECO:0000256" key="2">
    <source>
        <dbReference type="ARBA" id="ARBA00007553"/>
    </source>
</evidence>
<dbReference type="Proteomes" id="UP000434036">
    <property type="component" value="Unassembled WGS sequence"/>
</dbReference>
<dbReference type="InterPro" id="IPR002502">
    <property type="entry name" value="Amidase_domain"/>
</dbReference>
<dbReference type="InterPro" id="IPR038263">
    <property type="entry name" value="Lytic_exo_TRD_sf"/>
</dbReference>
<comment type="caution">
    <text evidence="9">The sequence shown here is derived from an EMBL/GenBank/DDBJ whole genome shotgun (WGS) entry which is preliminary data.</text>
</comment>
<keyword evidence="7" id="KW-0961">Cell wall biogenesis/degradation</keyword>
<comment type="similarity">
    <text evidence="2">Belongs to the N-acetylmuramoyl-L-alanine amidase 2 family.</text>
</comment>
<keyword evidence="10" id="KW-1185">Reference proteome</keyword>
<feature type="domain" description="N-acetylmuramoyl-L-alanine amidase" evidence="8">
    <location>
        <begin position="14"/>
        <end position="152"/>
    </location>
</feature>
<evidence type="ECO:0000256" key="6">
    <source>
        <dbReference type="ARBA" id="ARBA00023287"/>
    </source>
</evidence>
<comment type="catalytic activity">
    <reaction evidence="1">
        <text>Hydrolyzes the link between N-acetylmuramoyl residues and L-amino acid residues in certain cell-wall glycopeptides.</text>
        <dbReference type="EC" id="3.5.1.28"/>
    </reaction>
</comment>
<accession>A0A6N8U4Y3</accession>
<dbReference type="EC" id="3.5.1.28" evidence="3"/>
<dbReference type="GO" id="GO:0008745">
    <property type="term" value="F:N-acetylmuramoyl-L-alanine amidase activity"/>
    <property type="evidence" value="ECO:0007669"/>
    <property type="project" value="UniProtKB-EC"/>
</dbReference>
<reference evidence="9 10" key="2">
    <citation type="submission" date="2020-01" db="EMBL/GenBank/DDBJ databases">
        <title>Clostridiaceae sp. nov. isolated from the gut of human by culturomics.</title>
        <authorList>
            <person name="Chang Y."/>
        </authorList>
    </citation>
    <scope>NUCLEOTIDE SEQUENCE [LARGE SCALE GENOMIC DNA]</scope>
    <source>
        <strain evidence="9 10">DONG20-135</strain>
    </source>
</reference>
<dbReference type="PANTHER" id="PTHR30417:SF11">
    <property type="entry name" value="N-ACETYLMURAMOYL-L-ALANINE AMIDASE XLYA"/>
    <property type="match status" value="1"/>
</dbReference>
<dbReference type="Gene3D" id="2.40.50.670">
    <property type="match status" value="1"/>
</dbReference>
<gene>
    <name evidence="9" type="ORF">GSF08_04185</name>
</gene>
<keyword evidence="4" id="KW-0378">Hydrolase</keyword>
<evidence type="ECO:0000256" key="4">
    <source>
        <dbReference type="ARBA" id="ARBA00022801"/>
    </source>
</evidence>
<dbReference type="SMART" id="SM00644">
    <property type="entry name" value="Ami_2"/>
    <property type="match status" value="1"/>
</dbReference>
<proteinExistence type="inferred from homology"/>
<name>A0A6N8U4Y3_9FIRM</name>
<evidence type="ECO:0000259" key="8">
    <source>
        <dbReference type="SMART" id="SM00644"/>
    </source>
</evidence>
<reference evidence="9 10" key="1">
    <citation type="submission" date="2019-12" db="EMBL/GenBank/DDBJ databases">
        <authorList>
            <person name="Yang R."/>
        </authorList>
    </citation>
    <scope>NUCLEOTIDE SEQUENCE [LARGE SCALE GENOMIC DNA]</scope>
    <source>
        <strain evidence="9 10">DONG20-135</strain>
    </source>
</reference>
<dbReference type="GO" id="GO:0009253">
    <property type="term" value="P:peptidoglycan catabolic process"/>
    <property type="evidence" value="ECO:0007669"/>
    <property type="project" value="InterPro"/>
</dbReference>
<dbReference type="InterPro" id="IPR051206">
    <property type="entry name" value="NAMLAA_amidase_2"/>
</dbReference>
<protein>
    <recommendedName>
        <fullName evidence="3">N-acetylmuramoyl-L-alanine amidase</fullName>
        <ecNumber evidence="3">3.5.1.28</ecNumber>
    </recommendedName>
</protein>
<dbReference type="GO" id="GO:0030435">
    <property type="term" value="P:sporulation resulting in formation of a cellular spore"/>
    <property type="evidence" value="ECO:0007669"/>
    <property type="project" value="UniProtKB-KW"/>
</dbReference>